<comment type="caution">
    <text evidence="4">The sequence shown here is derived from an EMBL/GenBank/DDBJ whole genome shotgun (WGS) entry which is preliminary data.</text>
</comment>
<dbReference type="InterPro" id="IPR036770">
    <property type="entry name" value="Ankyrin_rpt-contain_sf"/>
</dbReference>
<dbReference type="Pfam" id="PF00023">
    <property type="entry name" value="Ank"/>
    <property type="match status" value="1"/>
</dbReference>
<evidence type="ECO:0000256" key="1">
    <source>
        <dbReference type="ARBA" id="ARBA00022737"/>
    </source>
</evidence>
<dbReference type="Gene3D" id="1.25.40.20">
    <property type="entry name" value="Ankyrin repeat-containing domain"/>
    <property type="match status" value="1"/>
</dbReference>
<keyword evidence="1" id="KW-0677">Repeat</keyword>
<accession>A0A8H4R861</accession>
<dbReference type="PROSITE" id="PS50088">
    <property type="entry name" value="ANK_REPEAT"/>
    <property type="match status" value="2"/>
</dbReference>
<dbReference type="SMART" id="SM00248">
    <property type="entry name" value="ANK"/>
    <property type="match status" value="5"/>
</dbReference>
<dbReference type="PANTHER" id="PTHR24134:SF9">
    <property type="entry name" value="ANKYRIN REPEAT AND SOCS BOX PROTEIN 8"/>
    <property type="match status" value="1"/>
</dbReference>
<proteinExistence type="predicted"/>
<protein>
    <recommendedName>
        <fullName evidence="6">Ankyrin</fullName>
    </recommendedName>
</protein>
<dbReference type="AlphaFoldDB" id="A0A8H4R861"/>
<dbReference type="OrthoDB" id="4508560at2759"/>
<evidence type="ECO:0000256" key="3">
    <source>
        <dbReference type="PROSITE-ProRule" id="PRU00023"/>
    </source>
</evidence>
<dbReference type="Proteomes" id="UP000566819">
    <property type="component" value="Unassembled WGS sequence"/>
</dbReference>
<evidence type="ECO:0000256" key="2">
    <source>
        <dbReference type="ARBA" id="ARBA00023043"/>
    </source>
</evidence>
<feature type="repeat" description="ANK" evidence="3">
    <location>
        <begin position="201"/>
        <end position="230"/>
    </location>
</feature>
<evidence type="ECO:0000313" key="4">
    <source>
        <dbReference type="EMBL" id="KAF4624683.1"/>
    </source>
</evidence>
<evidence type="ECO:0008006" key="6">
    <source>
        <dbReference type="Google" id="ProtNLM"/>
    </source>
</evidence>
<keyword evidence="2 3" id="KW-0040">ANK repeat</keyword>
<gene>
    <name evidence="4" type="ORF">G7Y89_g13485</name>
</gene>
<dbReference type="PROSITE" id="PS50297">
    <property type="entry name" value="ANK_REP_REGION"/>
    <property type="match status" value="1"/>
</dbReference>
<dbReference type="PANTHER" id="PTHR24134">
    <property type="entry name" value="ANKYRIN REPEAT-CONTAINING PROTEIN DDB_G0279043"/>
    <property type="match status" value="1"/>
</dbReference>
<name>A0A8H4R861_9HELO</name>
<organism evidence="4 5">
    <name type="scientific">Cudoniella acicularis</name>
    <dbReference type="NCBI Taxonomy" id="354080"/>
    <lineage>
        <taxon>Eukaryota</taxon>
        <taxon>Fungi</taxon>
        <taxon>Dikarya</taxon>
        <taxon>Ascomycota</taxon>
        <taxon>Pezizomycotina</taxon>
        <taxon>Leotiomycetes</taxon>
        <taxon>Helotiales</taxon>
        <taxon>Tricladiaceae</taxon>
        <taxon>Cudoniella</taxon>
    </lineage>
</organism>
<feature type="repeat" description="ANK" evidence="3">
    <location>
        <begin position="95"/>
        <end position="122"/>
    </location>
</feature>
<dbReference type="SUPFAM" id="SSF48403">
    <property type="entry name" value="Ankyrin repeat"/>
    <property type="match status" value="1"/>
</dbReference>
<dbReference type="EMBL" id="JAAMPI010001582">
    <property type="protein sequence ID" value="KAF4624683.1"/>
    <property type="molecule type" value="Genomic_DNA"/>
</dbReference>
<evidence type="ECO:0000313" key="5">
    <source>
        <dbReference type="Proteomes" id="UP000566819"/>
    </source>
</evidence>
<reference evidence="4 5" key="1">
    <citation type="submission" date="2020-03" db="EMBL/GenBank/DDBJ databases">
        <title>Draft Genome Sequence of Cudoniella acicularis.</title>
        <authorList>
            <person name="Buettner E."/>
            <person name="Kellner H."/>
        </authorList>
    </citation>
    <scope>NUCLEOTIDE SEQUENCE [LARGE SCALE GENOMIC DNA]</scope>
    <source>
        <strain evidence="4 5">DSM 108380</strain>
    </source>
</reference>
<sequence length="576" mass="65067">MASAIELLVPELLDAILENMKLSERVCLLRCSKYLHCRIEPLIYGSKSVCNDAMFWACKHGSQPAICLAVSYGAYVSTVEVKRMKMPGTVKVLTLHLAARKGHVDAFSLLLDLGARIPNVEPMQLRSLLRRLSRPIAEVILRRFLQAGLFSDLKGRSGNSGEFSLVRIIRGGASLDLVSLLLDYGVSLNRPDTVEYRVLASPLTAAIMVNSGPIVDLLLERGADIHGKDTDVKNYGLDKPLHIPIFAAAQTMEKHGFAMMQLCLDKGADINSSYRTRIWPGWMYNPLLAYVNSIRPWNLNVSIRPAEGLTYFLGNGAELESSTRQWTRGVQWFGIKPPPLELLLYKFQFKHLSDPVFFRIIKFLVEKDCSRPTVKSILSRTLGGHSHGDKHPDFLMDWKIFLDLLLKQVYYQHDRHLVDYLLRSAIWDVGRQLNSFSETARFTIERLWEAGGYINLETMIGFKEKGGNAMLHRLTRRNMLIELDHVCQRHTDFRSCGHAKRRLAFFSLLAEKGSDVTKRDGDGQTPIDVLLKGIDSVPENGKQYLLALAAVLQRQPVPTPSADIVFSPKNLYTREY</sequence>
<keyword evidence="5" id="KW-1185">Reference proteome</keyword>
<dbReference type="InterPro" id="IPR002110">
    <property type="entry name" value="Ankyrin_rpt"/>
</dbReference>